<feature type="domain" description="Gamma-butyrobetaine hydroxylase-like N-terminal" evidence="7">
    <location>
        <begin position="397"/>
        <end position="468"/>
    </location>
</feature>
<evidence type="ECO:0000256" key="2">
    <source>
        <dbReference type="ARBA" id="ARBA00022741"/>
    </source>
</evidence>
<protein>
    <recommendedName>
        <fullName evidence="7">Gamma-butyrobetaine hydroxylase-like N-terminal domain-containing protein</fullName>
    </recommendedName>
</protein>
<keyword evidence="2" id="KW-0547">Nucleotide-binding</keyword>
<comment type="caution">
    <text evidence="8">The sequence shown here is derived from an EMBL/GenBank/DDBJ whole genome shotgun (WGS) entry which is preliminary data.</text>
</comment>
<dbReference type="Gene3D" id="3.30.2020.30">
    <property type="match status" value="1"/>
</dbReference>
<organism evidence="8 9">
    <name type="scientific">Durusdinium trenchii</name>
    <dbReference type="NCBI Taxonomy" id="1381693"/>
    <lineage>
        <taxon>Eukaryota</taxon>
        <taxon>Sar</taxon>
        <taxon>Alveolata</taxon>
        <taxon>Dinophyceae</taxon>
        <taxon>Suessiales</taxon>
        <taxon>Symbiodiniaceae</taxon>
        <taxon>Durusdinium</taxon>
    </lineage>
</organism>
<evidence type="ECO:0000313" key="8">
    <source>
        <dbReference type="EMBL" id="CAK9043626.1"/>
    </source>
</evidence>
<dbReference type="CDD" id="cd02037">
    <property type="entry name" value="Mrp_NBP35"/>
    <property type="match status" value="1"/>
</dbReference>
<reference evidence="8 9" key="1">
    <citation type="submission" date="2024-02" db="EMBL/GenBank/DDBJ databases">
        <authorList>
            <person name="Chen Y."/>
            <person name="Shah S."/>
            <person name="Dougan E. K."/>
            <person name="Thang M."/>
            <person name="Chan C."/>
        </authorList>
    </citation>
    <scope>NUCLEOTIDE SEQUENCE [LARGE SCALE GENOMIC DNA]</scope>
</reference>
<name>A0ABP0LY04_9DINO</name>
<evidence type="ECO:0000256" key="3">
    <source>
        <dbReference type="ARBA" id="ARBA00022840"/>
    </source>
</evidence>
<dbReference type="InterPro" id="IPR010376">
    <property type="entry name" value="GBBH-like_N"/>
</dbReference>
<keyword evidence="9" id="KW-1185">Reference proteome</keyword>
<evidence type="ECO:0000256" key="5">
    <source>
        <dbReference type="ARBA" id="ARBA00023014"/>
    </source>
</evidence>
<sequence>MSVALSDAWTLRQLATLAGLSGAGAAALFLLGRWSAQLDAKLAAPSVEVSANKGAKKAAKAADSVGTPPFMRPPAQVQCNIEERNLVTFVRQLPSKPLVQRGGGEVHSTAKLVLLCASGKGGVGKSTVSVNLAYMMKQMGFEVALLDLDIYGPSLPELVRLPPNCVTQNEAGRIIPIDYGGVALMSWGYINPGEASTIRAPIANQIVGQLLTGVEWGPLDILIIDSPPGTGDVLLSIAQTLSVDGSVLVTTSNSISLADVDKGLQLFTKVEIEPLLVVRNMASVCCEECQHEQPLFMDSAMEGLSDLLSARSVGLVDLPLDGKLSQAPLSFQPANSLLYPFVRNPHHEARAAWRALRKATRCVLEAALGLKGGTTSSMTKGPRREAPASLRVRPGGLLEVRLRGGDLRPLSCGELRANCRCALCVDEMTGEVKIDQAQIREDLTLKAKTVEQVGNYAVSVVWSDGHQTLVALRALAGRLVVIRNLELTSVHAEMVGGQEKVKKSNW</sequence>
<dbReference type="PANTHER" id="PTHR42961:SF2">
    <property type="entry name" value="IRON-SULFUR PROTEIN NUBPL"/>
    <property type="match status" value="1"/>
</dbReference>
<dbReference type="EMBL" id="CAXAMN010014525">
    <property type="protein sequence ID" value="CAK9043626.1"/>
    <property type="molecule type" value="Genomic_DNA"/>
</dbReference>
<dbReference type="Pfam" id="PF10609">
    <property type="entry name" value="ParA"/>
    <property type="match status" value="1"/>
</dbReference>
<keyword evidence="3" id="KW-0067">ATP-binding</keyword>
<evidence type="ECO:0000256" key="4">
    <source>
        <dbReference type="ARBA" id="ARBA00023004"/>
    </source>
</evidence>
<dbReference type="InterPro" id="IPR038492">
    <property type="entry name" value="GBBH-like_N_sf"/>
</dbReference>
<dbReference type="Proteomes" id="UP001642484">
    <property type="component" value="Unassembled WGS sequence"/>
</dbReference>
<dbReference type="InterPro" id="IPR019591">
    <property type="entry name" value="Mrp/NBP35_ATP-bd"/>
</dbReference>
<dbReference type="InterPro" id="IPR027417">
    <property type="entry name" value="P-loop_NTPase"/>
</dbReference>
<keyword evidence="4" id="KW-0408">Iron</keyword>
<keyword evidence="5" id="KW-0411">Iron-sulfur</keyword>
<keyword evidence="1" id="KW-0479">Metal-binding</keyword>
<evidence type="ECO:0000259" key="7">
    <source>
        <dbReference type="Pfam" id="PF06155"/>
    </source>
</evidence>
<dbReference type="InterPro" id="IPR044304">
    <property type="entry name" value="NUBPL-like"/>
</dbReference>
<evidence type="ECO:0000256" key="1">
    <source>
        <dbReference type="ARBA" id="ARBA00022723"/>
    </source>
</evidence>
<dbReference type="Pfam" id="PF06155">
    <property type="entry name" value="GBBH-like_N"/>
    <property type="match status" value="1"/>
</dbReference>
<gene>
    <name evidence="8" type="ORF">CCMP2556_LOCUS23082</name>
</gene>
<comment type="similarity">
    <text evidence="6">Belongs to the Mrp/NBP35 ATP-binding proteins family.</text>
</comment>
<dbReference type="PANTHER" id="PTHR42961">
    <property type="entry name" value="IRON-SULFUR PROTEIN NUBPL"/>
    <property type="match status" value="1"/>
</dbReference>
<dbReference type="InterPro" id="IPR033756">
    <property type="entry name" value="YlxH/NBP35"/>
</dbReference>
<evidence type="ECO:0000256" key="6">
    <source>
        <dbReference type="ARBA" id="ARBA00024036"/>
    </source>
</evidence>
<dbReference type="SUPFAM" id="SSF52540">
    <property type="entry name" value="P-loop containing nucleoside triphosphate hydrolases"/>
    <property type="match status" value="1"/>
</dbReference>
<evidence type="ECO:0000313" key="9">
    <source>
        <dbReference type="Proteomes" id="UP001642484"/>
    </source>
</evidence>
<proteinExistence type="inferred from homology"/>
<accession>A0ABP0LY04</accession>
<dbReference type="Gene3D" id="3.40.50.300">
    <property type="entry name" value="P-loop containing nucleotide triphosphate hydrolases"/>
    <property type="match status" value="1"/>
</dbReference>